<name>A0A6A6IMF0_9PLEO</name>
<dbReference type="GO" id="GO:0008270">
    <property type="term" value="F:zinc ion binding"/>
    <property type="evidence" value="ECO:0007669"/>
    <property type="project" value="UniProtKB-KW"/>
</dbReference>
<keyword evidence="1" id="KW-0862">Zinc</keyword>
<dbReference type="InterPro" id="IPR000571">
    <property type="entry name" value="Znf_CCCH"/>
</dbReference>
<organism evidence="4 5">
    <name type="scientific">Trematosphaeria pertusa</name>
    <dbReference type="NCBI Taxonomy" id="390896"/>
    <lineage>
        <taxon>Eukaryota</taxon>
        <taxon>Fungi</taxon>
        <taxon>Dikarya</taxon>
        <taxon>Ascomycota</taxon>
        <taxon>Pezizomycotina</taxon>
        <taxon>Dothideomycetes</taxon>
        <taxon>Pleosporomycetidae</taxon>
        <taxon>Pleosporales</taxon>
        <taxon>Massarineae</taxon>
        <taxon>Trematosphaeriaceae</taxon>
        <taxon>Trematosphaeria</taxon>
    </lineage>
</organism>
<dbReference type="SMART" id="SM00356">
    <property type="entry name" value="ZnF_C3H1"/>
    <property type="match status" value="1"/>
</dbReference>
<feature type="zinc finger region" description="C3H1-type" evidence="1">
    <location>
        <begin position="146"/>
        <end position="173"/>
    </location>
</feature>
<evidence type="ECO:0000313" key="5">
    <source>
        <dbReference type="Proteomes" id="UP000800094"/>
    </source>
</evidence>
<feature type="region of interest" description="Disordered" evidence="2">
    <location>
        <begin position="1"/>
        <end position="70"/>
    </location>
</feature>
<evidence type="ECO:0000259" key="3">
    <source>
        <dbReference type="PROSITE" id="PS50103"/>
    </source>
</evidence>
<sequence>MSPLRKQMFVKLQSSSSRKKKVAQETPTTKAGSSTSNRVPRHSAPSRATVASGVSKPSVDASTSPELQLNPTHLPSWAEILSYDRMEAELERLRAGQGQAEHSAWIVHEKAGADRSHTAGDAAPFVPLNLREEQAKKNEAKDRKREERKPVCRYWKRGECKSRATCGFAHPAEMSGVDKPQGRRENMSGSWRSGGFDLVTA</sequence>
<keyword evidence="1" id="KW-0863">Zinc-finger</keyword>
<dbReference type="Gene3D" id="4.10.1000.10">
    <property type="entry name" value="Zinc finger, CCCH-type"/>
    <property type="match status" value="1"/>
</dbReference>
<protein>
    <recommendedName>
        <fullName evidence="3">C3H1-type domain-containing protein</fullName>
    </recommendedName>
</protein>
<dbReference type="Proteomes" id="UP000800094">
    <property type="component" value="Unassembled WGS sequence"/>
</dbReference>
<evidence type="ECO:0000256" key="1">
    <source>
        <dbReference type="PROSITE-ProRule" id="PRU00723"/>
    </source>
</evidence>
<dbReference type="RefSeq" id="XP_033686748.1">
    <property type="nucleotide sequence ID" value="XM_033834748.1"/>
</dbReference>
<evidence type="ECO:0000313" key="4">
    <source>
        <dbReference type="EMBL" id="KAF2251744.1"/>
    </source>
</evidence>
<feature type="region of interest" description="Disordered" evidence="2">
    <location>
        <begin position="112"/>
        <end position="148"/>
    </location>
</feature>
<dbReference type="EMBL" id="ML987192">
    <property type="protein sequence ID" value="KAF2251744.1"/>
    <property type="molecule type" value="Genomic_DNA"/>
</dbReference>
<evidence type="ECO:0000256" key="2">
    <source>
        <dbReference type="SAM" id="MobiDB-lite"/>
    </source>
</evidence>
<dbReference type="PROSITE" id="PS50103">
    <property type="entry name" value="ZF_C3H1"/>
    <property type="match status" value="1"/>
</dbReference>
<feature type="compositionally biased region" description="Basic and acidic residues" evidence="2">
    <location>
        <begin position="130"/>
        <end position="148"/>
    </location>
</feature>
<dbReference type="GeneID" id="54588078"/>
<reference evidence="4" key="1">
    <citation type="journal article" date="2020" name="Stud. Mycol.">
        <title>101 Dothideomycetes genomes: a test case for predicting lifestyles and emergence of pathogens.</title>
        <authorList>
            <person name="Haridas S."/>
            <person name="Albert R."/>
            <person name="Binder M."/>
            <person name="Bloem J."/>
            <person name="Labutti K."/>
            <person name="Salamov A."/>
            <person name="Andreopoulos B."/>
            <person name="Baker S."/>
            <person name="Barry K."/>
            <person name="Bills G."/>
            <person name="Bluhm B."/>
            <person name="Cannon C."/>
            <person name="Castanera R."/>
            <person name="Culley D."/>
            <person name="Daum C."/>
            <person name="Ezra D."/>
            <person name="Gonzalez J."/>
            <person name="Henrissat B."/>
            <person name="Kuo A."/>
            <person name="Liang C."/>
            <person name="Lipzen A."/>
            <person name="Lutzoni F."/>
            <person name="Magnuson J."/>
            <person name="Mondo S."/>
            <person name="Nolan M."/>
            <person name="Ohm R."/>
            <person name="Pangilinan J."/>
            <person name="Park H.-J."/>
            <person name="Ramirez L."/>
            <person name="Alfaro M."/>
            <person name="Sun H."/>
            <person name="Tritt A."/>
            <person name="Yoshinaga Y."/>
            <person name="Zwiers L.-H."/>
            <person name="Turgeon B."/>
            <person name="Goodwin S."/>
            <person name="Spatafora J."/>
            <person name="Crous P."/>
            <person name="Grigoriev I."/>
        </authorList>
    </citation>
    <scope>NUCLEOTIDE SEQUENCE</scope>
    <source>
        <strain evidence="4">CBS 122368</strain>
    </source>
</reference>
<feature type="region of interest" description="Disordered" evidence="2">
    <location>
        <begin position="171"/>
        <end position="201"/>
    </location>
</feature>
<gene>
    <name evidence="4" type="ORF">BU26DRAFT_590027</name>
</gene>
<keyword evidence="1" id="KW-0479">Metal-binding</keyword>
<feature type="compositionally biased region" description="Polar residues" evidence="2">
    <location>
        <begin position="25"/>
        <end position="38"/>
    </location>
</feature>
<feature type="domain" description="C3H1-type" evidence="3">
    <location>
        <begin position="146"/>
        <end position="173"/>
    </location>
</feature>
<accession>A0A6A6IMF0</accession>
<dbReference type="AlphaFoldDB" id="A0A6A6IMF0"/>
<proteinExistence type="predicted"/>
<keyword evidence="5" id="KW-1185">Reference proteome</keyword>
<feature type="compositionally biased region" description="Polar residues" evidence="2">
    <location>
        <begin position="60"/>
        <end position="70"/>
    </location>
</feature>